<feature type="domain" description="Cep192/Spd-2-like" evidence="7">
    <location>
        <begin position="1621"/>
        <end position="1729"/>
    </location>
</feature>
<feature type="region of interest" description="Disordered" evidence="1">
    <location>
        <begin position="830"/>
        <end position="1045"/>
    </location>
</feature>
<keyword evidence="11" id="KW-1185">Reference proteome</keyword>
<dbReference type="InterPro" id="IPR054091">
    <property type="entry name" value="Cep192-like_D5"/>
</dbReference>
<evidence type="ECO:0000259" key="6">
    <source>
        <dbReference type="Pfam" id="PF22067"/>
    </source>
</evidence>
<evidence type="ECO:0000259" key="5">
    <source>
        <dbReference type="Pfam" id="PF22066"/>
    </source>
</evidence>
<dbReference type="InterPro" id="IPR054092">
    <property type="entry name" value="Cep192-like_D6"/>
</dbReference>
<dbReference type="EMBL" id="JAIWYP010000009">
    <property type="protein sequence ID" value="KAH3775101.1"/>
    <property type="molecule type" value="Genomic_DNA"/>
</dbReference>
<feature type="region of interest" description="Disordered" evidence="1">
    <location>
        <begin position="689"/>
        <end position="808"/>
    </location>
</feature>
<dbReference type="GO" id="GO:0019901">
    <property type="term" value="F:protein kinase binding"/>
    <property type="evidence" value="ECO:0007669"/>
    <property type="project" value="TreeGrafter"/>
</dbReference>
<dbReference type="GO" id="GO:0090307">
    <property type="term" value="P:mitotic spindle assembly"/>
    <property type="evidence" value="ECO:0007669"/>
    <property type="project" value="TreeGrafter"/>
</dbReference>
<feature type="domain" description="Cep192-like" evidence="2">
    <location>
        <begin position="1238"/>
        <end position="1356"/>
    </location>
</feature>
<feature type="region of interest" description="Disordered" evidence="1">
    <location>
        <begin position="1074"/>
        <end position="1098"/>
    </location>
</feature>
<evidence type="ECO:0000256" key="1">
    <source>
        <dbReference type="SAM" id="MobiDB-lite"/>
    </source>
</evidence>
<dbReference type="GO" id="GO:0051298">
    <property type="term" value="P:centrosome duplication"/>
    <property type="evidence" value="ECO:0007669"/>
    <property type="project" value="InterPro"/>
</dbReference>
<dbReference type="Proteomes" id="UP000828390">
    <property type="component" value="Unassembled WGS sequence"/>
</dbReference>
<feature type="region of interest" description="Disordered" evidence="1">
    <location>
        <begin position="1"/>
        <end position="120"/>
    </location>
</feature>
<dbReference type="InterPro" id="IPR054089">
    <property type="entry name" value="Cep192-like_D3"/>
</dbReference>
<dbReference type="Pfam" id="PF22076">
    <property type="entry name" value="Cep192_D6"/>
    <property type="match status" value="1"/>
</dbReference>
<evidence type="ECO:0000313" key="10">
    <source>
        <dbReference type="EMBL" id="KAH3775101.1"/>
    </source>
</evidence>
<feature type="domain" description="Cep192-like" evidence="3">
    <location>
        <begin position="1359"/>
        <end position="1510"/>
    </location>
</feature>
<gene>
    <name evidence="10" type="ORF">DPMN_176498</name>
</gene>
<dbReference type="Pfam" id="PF22065">
    <property type="entry name" value="Cep192_D7"/>
    <property type="match status" value="1"/>
</dbReference>
<feature type="non-terminal residue" evidence="10">
    <location>
        <position position="1"/>
    </location>
</feature>
<dbReference type="Pfam" id="PF22067">
    <property type="entry name" value="Cep192_D3"/>
    <property type="match status" value="1"/>
</dbReference>
<feature type="domain" description="Cep192-like" evidence="4">
    <location>
        <begin position="2052"/>
        <end position="2182"/>
    </location>
</feature>
<name>A0A9D4IGZ0_DREPO</name>
<feature type="compositionally biased region" description="Low complexity" evidence="1">
    <location>
        <begin position="708"/>
        <end position="722"/>
    </location>
</feature>
<feature type="compositionally biased region" description="Polar residues" evidence="1">
    <location>
        <begin position="312"/>
        <end position="341"/>
    </location>
</feature>
<feature type="compositionally biased region" description="Basic and acidic residues" evidence="1">
    <location>
        <begin position="964"/>
        <end position="973"/>
    </location>
</feature>
<dbReference type="PANTHER" id="PTHR16029:SF11">
    <property type="entry name" value="CENTROSOMAL PROTEIN OF 192 KDA"/>
    <property type="match status" value="1"/>
</dbReference>
<dbReference type="GO" id="GO:0005737">
    <property type="term" value="C:cytoplasm"/>
    <property type="evidence" value="ECO:0007669"/>
    <property type="project" value="TreeGrafter"/>
</dbReference>
<feature type="compositionally biased region" description="Polar residues" evidence="1">
    <location>
        <begin position="882"/>
        <end position="897"/>
    </location>
</feature>
<feature type="compositionally biased region" description="Basic and acidic residues" evidence="1">
    <location>
        <begin position="15"/>
        <end position="27"/>
    </location>
</feature>
<dbReference type="NCBIfam" id="NF012200">
    <property type="entry name" value="choice_anch_D"/>
    <property type="match status" value="1"/>
</dbReference>
<dbReference type="Pfam" id="PF22073">
    <property type="entry name" value="Cep192_D4"/>
    <property type="match status" value="1"/>
</dbReference>
<dbReference type="GO" id="GO:0005814">
    <property type="term" value="C:centriole"/>
    <property type="evidence" value="ECO:0007669"/>
    <property type="project" value="TreeGrafter"/>
</dbReference>
<evidence type="ECO:0000259" key="3">
    <source>
        <dbReference type="Pfam" id="PF22064"/>
    </source>
</evidence>
<dbReference type="InterPro" id="IPR054087">
    <property type="entry name" value="Cep192-like_D7"/>
</dbReference>
<accession>A0A9D4IGZ0</accession>
<feature type="compositionally biased region" description="Polar residues" evidence="1">
    <location>
        <begin position="1001"/>
        <end position="1020"/>
    </location>
</feature>
<dbReference type="InterPro" id="IPR013783">
    <property type="entry name" value="Ig-like_fold"/>
</dbReference>
<feature type="domain" description="Cep192-like" evidence="9">
    <location>
        <begin position="1922"/>
        <end position="2015"/>
    </location>
</feature>
<dbReference type="Pfam" id="PF22060">
    <property type="entry name" value="Cep192_D1"/>
    <property type="match status" value="1"/>
</dbReference>
<feature type="compositionally biased region" description="Basic and acidic residues" evidence="1">
    <location>
        <begin position="842"/>
        <end position="858"/>
    </location>
</feature>
<reference evidence="10" key="2">
    <citation type="submission" date="2020-11" db="EMBL/GenBank/DDBJ databases">
        <authorList>
            <person name="McCartney M.A."/>
            <person name="Auch B."/>
            <person name="Kono T."/>
            <person name="Mallez S."/>
            <person name="Becker A."/>
            <person name="Gohl D.M."/>
            <person name="Silverstein K.A.T."/>
            <person name="Koren S."/>
            <person name="Bechman K.B."/>
            <person name="Herman A."/>
            <person name="Abrahante J.E."/>
            <person name="Garbe J."/>
        </authorList>
    </citation>
    <scope>NUCLEOTIDE SEQUENCE</scope>
    <source>
        <strain evidence="10">Duluth1</strain>
        <tissue evidence="10">Whole animal</tissue>
    </source>
</reference>
<feature type="domain" description="Cep192-like" evidence="6">
    <location>
        <begin position="1514"/>
        <end position="1613"/>
    </location>
</feature>
<evidence type="ECO:0000259" key="2">
    <source>
        <dbReference type="Pfam" id="PF22060"/>
    </source>
</evidence>
<dbReference type="GO" id="GO:0090222">
    <property type="term" value="P:centrosome-templated microtubule nucleation"/>
    <property type="evidence" value="ECO:0007669"/>
    <property type="project" value="InterPro"/>
</dbReference>
<evidence type="ECO:0000259" key="7">
    <source>
        <dbReference type="Pfam" id="PF22073"/>
    </source>
</evidence>
<dbReference type="GO" id="GO:0000242">
    <property type="term" value="C:pericentriolar material"/>
    <property type="evidence" value="ECO:0007669"/>
    <property type="project" value="TreeGrafter"/>
</dbReference>
<dbReference type="InterPro" id="IPR054086">
    <property type="entry name" value="Cep192-like_D2"/>
</dbReference>
<feature type="compositionally biased region" description="Polar residues" evidence="1">
    <location>
        <begin position="375"/>
        <end position="384"/>
    </location>
</feature>
<dbReference type="InterPro" id="IPR039103">
    <property type="entry name" value="Spd-2/CEP192"/>
</dbReference>
<evidence type="ECO:0000259" key="8">
    <source>
        <dbReference type="Pfam" id="PF22074"/>
    </source>
</evidence>
<dbReference type="GO" id="GO:0071539">
    <property type="term" value="P:protein localization to centrosome"/>
    <property type="evidence" value="ECO:0007669"/>
    <property type="project" value="InterPro"/>
</dbReference>
<dbReference type="InterPro" id="IPR054088">
    <property type="entry name" value="Cep192-like_D8"/>
</dbReference>
<dbReference type="Pfam" id="PF22064">
    <property type="entry name" value="Cep192_D2"/>
    <property type="match status" value="1"/>
</dbReference>
<feature type="domain" description="Cep192-like" evidence="8">
    <location>
        <begin position="1751"/>
        <end position="1844"/>
    </location>
</feature>
<feature type="compositionally biased region" description="Polar residues" evidence="1">
    <location>
        <begin position="779"/>
        <end position="808"/>
    </location>
</feature>
<organism evidence="10 11">
    <name type="scientific">Dreissena polymorpha</name>
    <name type="common">Zebra mussel</name>
    <name type="synonym">Mytilus polymorpha</name>
    <dbReference type="NCBI Taxonomy" id="45954"/>
    <lineage>
        <taxon>Eukaryota</taxon>
        <taxon>Metazoa</taxon>
        <taxon>Spiralia</taxon>
        <taxon>Lophotrochozoa</taxon>
        <taxon>Mollusca</taxon>
        <taxon>Bivalvia</taxon>
        <taxon>Autobranchia</taxon>
        <taxon>Heteroconchia</taxon>
        <taxon>Euheterodonta</taxon>
        <taxon>Imparidentia</taxon>
        <taxon>Neoheterodontei</taxon>
        <taxon>Myida</taxon>
        <taxon>Dreissenoidea</taxon>
        <taxon>Dreissenidae</taxon>
        <taxon>Dreissena</taxon>
    </lineage>
</organism>
<feature type="region of interest" description="Disordered" evidence="1">
    <location>
        <begin position="258"/>
        <end position="433"/>
    </location>
</feature>
<feature type="compositionally biased region" description="Basic and acidic residues" evidence="1">
    <location>
        <begin position="938"/>
        <end position="952"/>
    </location>
</feature>
<feature type="compositionally biased region" description="Polar residues" evidence="1">
    <location>
        <begin position="830"/>
        <end position="839"/>
    </location>
</feature>
<dbReference type="Pfam" id="PF22066">
    <property type="entry name" value="Cep192_D8"/>
    <property type="match status" value="1"/>
</dbReference>
<proteinExistence type="predicted"/>
<dbReference type="InterPro" id="IPR054090">
    <property type="entry name" value="Cep192_Spd-2-like_dom"/>
</dbReference>
<evidence type="ECO:0000259" key="9">
    <source>
        <dbReference type="Pfam" id="PF22076"/>
    </source>
</evidence>
<dbReference type="Pfam" id="PF22074">
    <property type="entry name" value="Cep192_D5"/>
    <property type="match status" value="1"/>
</dbReference>
<sequence>GSGSGSEVDTEDELEQARKAQGMRHEAAGQAWQQGTSRPGLVGEDNRFPMTQRQSAEGDVVNSPVPGDGGGGGDGTSGSDSEDAGNSRRPNRNAQNYHGSRQMSTLHGNQGQRIRPMGDDLLSDLRFSRFPSFNGSQMEVDSRLSSRYLTPVSPVEDSQTAASFDVDEILGAEHEFDPGNRLEASGFNADDASALGLKVTQGSNPFAQKSSSFGSFGLGLGQGLEEGSLGRDDSAFSVEMMGSFPREDRSAHEVDWSLLQPGRSSSGILGSQEVDRMALGNRTAASGSPDRSSDGPFRQSQLLSRPNMGAYPSTSYTAPSLPTTSRAPSTGHVASQHSSMNTSERGGRTSGSSETSGPELKKSQENAEFAVTPRVTVSQTSSIAARSDDVFKKPTMPPPKAANFSKSVVRPKSAQSKSSNVSKSTDSATSVKSSASSYVDLEYRMSLSEQACAQREGLRRVPSFGGTSEMDLTINDEEFFGVNDAQAMLDADEVEFEEEHVIRQDDAMKDTGSPNDSWAYHSVMSVARPSWMEGPGDEGAVCVRISVGSYMRGRTEALGSLSGDGNEPRPEFGMKIASPPSCKEPPGRLIEEEDSVFESTRTSGVGEYGIATPIKAASTDVQDQTLTMDSLTAESPKALDFTLSATLLGFKPNLNPGSTANATKLSMGELSMMLNNTGISMNKVVGLHGSKSSKTKLPETHTNQGTESKLSPIAKKSPPKSSQLPIMKGSSLNRSFPKVGDSESSMLKSERPRKGSSCDSRFKSGSVGDSAPEVDRPSDVSSAEKTPKNTSPRLSNQSENDLWSSPNSSSYCANNTGLFDRLDEFKFSSNSGAAQQHPNLKTVEDREKSPPADGEDRQANISTNILMSKLKPKSVDEEKATKTNLVNSVNSNPTIKQISDRKVSSDSTDQGKNGSMIDHGYMPGHHIPDGTAYSQRSDYSHMDHKGQSREDVAGVDDVGLAESRGFDMLEKNRGPGNMNTLTGKGKEKNDKAFQNGKPVDTPSQASNRLQNLQPTQSTSPLIRPSADVRKRSTSNSNCDTMDGGRDSVVKTIQRHESWTQTSLVLRQSIGLQPELSDNDARGEKFDSSGSGLPPKVPLSSFKHNLLPPSDAETRSKPSLLTKKSLLDTDFARENLGREYSREVLDRIYSADAHGSFQCVEQTQLDDHFMALHSRESLETEWNTIRRETVDTTRGDFSCISDIHIGLVPPPTAQSTPFPPSMAKLTDFSTTISSSKVCPVDAPPALKFREACCVGISRKELLPLRNPTDRWMECFIEPKILECDGKRMSLEHFPFELRQRKFIIDPHKTFNVDVMFLPKRPGAYVAQVQVFSLSFLNRSQMKERDVVPVNISFQALAEDPWIKVSCDDGQCNSVDFGELLWGSCGEKTICIQNMGQATVPLRLAITSNKAWHCFAFEPEGRVSDVSIISGCHPPTSGQGRSIINISLPGHDQPFSYQEVKVWCRPPEKQFTKALARQPPEVFKCSVDIEVDTPCSRQPKLSTLHLKATVGVRKLHTQTNLKEIHIRSSPKASERTTVRLFNAGNLSLTVSFRISDHRDVFFVSPTSLLLKPHEDGSIVITFKPNLDSMKKFVTLLLMLLQPSGPVFELQIVGEVQEAVPENLQLLCDTTTLDFGGVALGKTCVKRYRLKNNNPTPVLLTAKVTDSDIRLAREADPRVVGSDTLDLEVSPTHTLPVYVMYAPLSRQHLRSRVTMRHPASGKYTVKIQGYGGVSRLHCTEECLETTFVEGHTCVTVTSFSMDKVKDIFLNNLGDRAARVRVAVYEDLKCTERLLSGEIIVQPSELSLMEGESKKMELVVGMKEAEFTRRQEQNSVGAALCFEYVDQVESNHPFRSKLIVGLVRGFAASGTPTTTTPLRSVRPYRPSYFSEIATDLSSRFSTTSDDMTERFSHGTESSVVERIGGWSVKPSKLVIYCSNRGQEFETFYIYNHNSVEIRFEMFWPGGNLSLTPGSGTILPRENQCIRVYPTTLTTQSPPWSGQIIVSVDRQTESILVEVKQDASATNQDIPEKDNRSLVPISSNVNLSSVGTNRLGHLEVSRTAVQFPSTRIGKCSEQTIDISNIGPETLRWLFSSFAPPYMKRKTESSKDVFRVSYKVFDFSKQFGKLNAKETLQLTVQFMPRSAGTFTQYWDLQTSSNAGLSKSTSTTQHPQHQDYIRVHLTGEGQEDDTETPRGKSDVENLLPKLPSNKYSLRLGQEQMEFPCMERGNRIMLKLELKNNHMEDVKVEVTAPQPPFHVNHSSFKIQKKKYLRLPIEFQPTRPGRFTDVVKFQSSKGDNLILHLSAECRSTHLTSLS</sequence>
<dbReference type="InterPro" id="IPR054085">
    <property type="entry name" value="Cep192-like_D1"/>
</dbReference>
<comment type="caution">
    <text evidence="10">The sequence shown here is derived from an EMBL/GenBank/DDBJ whole genome shotgun (WGS) entry which is preliminary data.</text>
</comment>
<protein>
    <submittedName>
        <fullName evidence="10">Uncharacterized protein</fullName>
    </submittedName>
</protein>
<feature type="compositionally biased region" description="Polar residues" evidence="1">
    <location>
        <begin position="92"/>
        <end position="112"/>
    </location>
</feature>
<reference evidence="10" key="1">
    <citation type="journal article" date="2019" name="bioRxiv">
        <title>The Genome of the Zebra Mussel, Dreissena polymorpha: A Resource for Invasive Species Research.</title>
        <authorList>
            <person name="McCartney M.A."/>
            <person name="Auch B."/>
            <person name="Kono T."/>
            <person name="Mallez S."/>
            <person name="Zhang Y."/>
            <person name="Obille A."/>
            <person name="Becker A."/>
            <person name="Abrahante J.E."/>
            <person name="Garbe J."/>
            <person name="Badalamenti J.P."/>
            <person name="Herman A."/>
            <person name="Mangelson H."/>
            <person name="Liachko I."/>
            <person name="Sullivan S."/>
            <person name="Sone E.D."/>
            <person name="Koren S."/>
            <person name="Silverstein K.A.T."/>
            <person name="Beckman K.B."/>
            <person name="Gohl D.M."/>
        </authorList>
    </citation>
    <scope>NUCLEOTIDE SEQUENCE</scope>
    <source>
        <strain evidence="10">Duluth1</strain>
        <tissue evidence="10">Whole animal</tissue>
    </source>
</reference>
<feature type="region of interest" description="Disordered" evidence="1">
    <location>
        <begin position="2180"/>
        <end position="2200"/>
    </location>
</feature>
<feature type="compositionally biased region" description="Low complexity" evidence="1">
    <location>
        <begin position="412"/>
        <end position="433"/>
    </location>
</feature>
<feature type="region of interest" description="Disordered" evidence="1">
    <location>
        <begin position="559"/>
        <end position="587"/>
    </location>
</feature>
<dbReference type="Gene3D" id="2.60.40.10">
    <property type="entry name" value="Immunoglobulins"/>
    <property type="match status" value="3"/>
</dbReference>
<evidence type="ECO:0000259" key="4">
    <source>
        <dbReference type="Pfam" id="PF22065"/>
    </source>
</evidence>
<dbReference type="PANTHER" id="PTHR16029">
    <property type="entry name" value="CENTROSOMAL PROTEIN OF 192 KDA"/>
    <property type="match status" value="1"/>
</dbReference>
<evidence type="ECO:0000313" key="11">
    <source>
        <dbReference type="Proteomes" id="UP000828390"/>
    </source>
</evidence>
<feature type="domain" description="Cep192-like" evidence="5">
    <location>
        <begin position="2212"/>
        <end position="2304"/>
    </location>
</feature>
<feature type="compositionally biased region" description="Gly residues" evidence="1">
    <location>
        <begin position="67"/>
        <end position="76"/>
    </location>
</feature>